<feature type="compositionally biased region" description="Polar residues" evidence="1">
    <location>
        <begin position="194"/>
        <end position="215"/>
    </location>
</feature>
<feature type="compositionally biased region" description="Acidic residues" evidence="1">
    <location>
        <begin position="289"/>
        <end position="299"/>
    </location>
</feature>
<feature type="compositionally biased region" description="Polar residues" evidence="1">
    <location>
        <begin position="146"/>
        <end position="174"/>
    </location>
</feature>
<feature type="region of interest" description="Disordered" evidence="1">
    <location>
        <begin position="133"/>
        <end position="175"/>
    </location>
</feature>
<dbReference type="EMBL" id="JBCNJP010000017">
    <property type="protein sequence ID" value="KAK9064395.1"/>
    <property type="molecule type" value="Genomic_DNA"/>
</dbReference>
<dbReference type="PANTHER" id="PTHR36143:SF4">
    <property type="entry name" value="OS08G0177500 PROTEIN"/>
    <property type="match status" value="1"/>
</dbReference>
<dbReference type="Proteomes" id="UP001408789">
    <property type="component" value="Unassembled WGS sequence"/>
</dbReference>
<name>A0AAP0GZD5_9ASTR</name>
<evidence type="ECO:0000313" key="4">
    <source>
        <dbReference type="Proteomes" id="UP001408789"/>
    </source>
</evidence>
<keyword evidence="4" id="KW-1185">Reference proteome</keyword>
<gene>
    <name evidence="3" type="ORF">SSX86_015777</name>
</gene>
<feature type="compositionally biased region" description="Acidic residues" evidence="1">
    <location>
        <begin position="268"/>
        <end position="280"/>
    </location>
</feature>
<evidence type="ECO:0000313" key="3">
    <source>
        <dbReference type="EMBL" id="KAK9064395.1"/>
    </source>
</evidence>
<sequence>MGMKGHSDTNCGGGSGGGGWWMRKKRMAVVAVVVLAGLMGVMMFQKVKDRRLFNLVIKDKDRQIFSLHLILQKERQYAKENKRKNQDMNAKLHSLEIQKIELSNKIMEMRSTIGSLRDEHRVLESAIDEKQNQIKHKESEIKDLKSSLQTPPTKIWSVSSDDPSNREVNLTSKVMNPEVKIQKPKDEELAGLKYNTTDSEENGNGLSLRNKNLTTKRTKSDGQGEKSQLKANPDVDPRKVIPFRSRNHSSDEVHQEAKKTRSEAYRMDEDEAETETEADLDSSRNVQEADQDYKEESEE</sequence>
<keyword evidence="2" id="KW-1133">Transmembrane helix</keyword>
<comment type="caution">
    <text evidence="3">The sequence shown here is derived from an EMBL/GenBank/DDBJ whole genome shotgun (WGS) entry which is preliminary data.</text>
</comment>
<feature type="compositionally biased region" description="Basic and acidic residues" evidence="1">
    <location>
        <begin position="248"/>
        <end position="267"/>
    </location>
</feature>
<dbReference type="PANTHER" id="PTHR36143">
    <property type="entry name" value="OS08G0177500 PROTEIN"/>
    <property type="match status" value="1"/>
</dbReference>
<proteinExistence type="predicted"/>
<organism evidence="3 4">
    <name type="scientific">Deinandra increscens subsp. villosa</name>
    <dbReference type="NCBI Taxonomy" id="3103831"/>
    <lineage>
        <taxon>Eukaryota</taxon>
        <taxon>Viridiplantae</taxon>
        <taxon>Streptophyta</taxon>
        <taxon>Embryophyta</taxon>
        <taxon>Tracheophyta</taxon>
        <taxon>Spermatophyta</taxon>
        <taxon>Magnoliopsida</taxon>
        <taxon>eudicotyledons</taxon>
        <taxon>Gunneridae</taxon>
        <taxon>Pentapetalae</taxon>
        <taxon>asterids</taxon>
        <taxon>campanulids</taxon>
        <taxon>Asterales</taxon>
        <taxon>Asteraceae</taxon>
        <taxon>Asteroideae</taxon>
        <taxon>Heliantheae alliance</taxon>
        <taxon>Madieae</taxon>
        <taxon>Madiinae</taxon>
        <taxon>Deinandra</taxon>
    </lineage>
</organism>
<keyword evidence="2" id="KW-0812">Transmembrane</keyword>
<accession>A0AAP0GZD5</accession>
<evidence type="ECO:0000256" key="2">
    <source>
        <dbReference type="SAM" id="Phobius"/>
    </source>
</evidence>
<feature type="region of interest" description="Disordered" evidence="1">
    <location>
        <begin position="194"/>
        <end position="299"/>
    </location>
</feature>
<evidence type="ECO:0000256" key="1">
    <source>
        <dbReference type="SAM" id="MobiDB-lite"/>
    </source>
</evidence>
<feature type="transmembrane region" description="Helical" evidence="2">
    <location>
        <begin position="27"/>
        <end position="44"/>
    </location>
</feature>
<feature type="compositionally biased region" description="Basic and acidic residues" evidence="1">
    <location>
        <begin position="133"/>
        <end position="145"/>
    </location>
</feature>
<reference evidence="3 4" key="1">
    <citation type="submission" date="2024-04" db="EMBL/GenBank/DDBJ databases">
        <title>The reference genome of an endangered Asteraceae, Deinandra increscens subsp. villosa, native to the Central Coast of California.</title>
        <authorList>
            <person name="Guilliams M."/>
            <person name="Hasenstab-Lehman K."/>
            <person name="Meyer R."/>
            <person name="Mcevoy S."/>
        </authorList>
    </citation>
    <scope>NUCLEOTIDE SEQUENCE [LARGE SCALE GENOMIC DNA]</scope>
    <source>
        <tissue evidence="3">Leaf</tissue>
    </source>
</reference>
<keyword evidence="2" id="KW-0472">Membrane</keyword>
<protein>
    <submittedName>
        <fullName evidence="3">Uncharacterized protein</fullName>
    </submittedName>
</protein>
<feature type="compositionally biased region" description="Basic and acidic residues" evidence="1">
    <location>
        <begin position="218"/>
        <end position="239"/>
    </location>
</feature>
<dbReference type="AlphaFoldDB" id="A0AAP0GZD5"/>